<evidence type="ECO:0000313" key="1">
    <source>
        <dbReference type="EMBL" id="CUI15320.1"/>
    </source>
</evidence>
<keyword evidence="2" id="KW-1185">Reference proteome</keyword>
<name>A0A0S4KLF5_BODSA</name>
<organism evidence="1 2">
    <name type="scientific">Bodo saltans</name>
    <name type="common">Flagellated protozoan</name>
    <dbReference type="NCBI Taxonomy" id="75058"/>
    <lineage>
        <taxon>Eukaryota</taxon>
        <taxon>Discoba</taxon>
        <taxon>Euglenozoa</taxon>
        <taxon>Kinetoplastea</taxon>
        <taxon>Metakinetoplastina</taxon>
        <taxon>Eubodonida</taxon>
        <taxon>Bodonidae</taxon>
        <taxon>Bodo</taxon>
    </lineage>
</organism>
<dbReference type="VEuPathDB" id="TriTrypDB:BSAL_37770"/>
<protein>
    <submittedName>
        <fullName evidence="1">Uncharacterized protein</fullName>
    </submittedName>
</protein>
<dbReference type="EMBL" id="CYKH01002046">
    <property type="protein sequence ID" value="CUI15320.1"/>
    <property type="molecule type" value="Genomic_DNA"/>
</dbReference>
<dbReference type="Proteomes" id="UP000051952">
    <property type="component" value="Unassembled WGS sequence"/>
</dbReference>
<dbReference type="AlphaFoldDB" id="A0A0S4KLF5"/>
<evidence type="ECO:0000313" key="2">
    <source>
        <dbReference type="Proteomes" id="UP000051952"/>
    </source>
</evidence>
<reference evidence="2" key="1">
    <citation type="submission" date="2015-09" db="EMBL/GenBank/DDBJ databases">
        <authorList>
            <consortium name="Pathogen Informatics"/>
        </authorList>
    </citation>
    <scope>NUCLEOTIDE SEQUENCE [LARGE SCALE GENOMIC DNA]</scope>
    <source>
        <strain evidence="2">Lake Konstanz</strain>
    </source>
</reference>
<accession>A0A0S4KLF5</accession>
<gene>
    <name evidence="1" type="ORF">BSAL_37770</name>
</gene>
<proteinExistence type="predicted"/>
<sequence length="712" mass="79369">MNPTGGTHGTVQQWEASNNQRRVFGIRKYLKDVNPQLCSAVIGVLLPDLKDLHVDIGAIGIEPVTPPKTHIDSLEKSLDALSTELFGNANGVGQAVWWLCSKMNTAGALDNWEHVRLRFVAPHNEDPLGWITDKQNSAKNVHSPEISRLLQLPDFMKIIDESPLDVLRSVLRGGQAVWWLCSKMNIAALDHWENVRLRFVAPHNEDPLGWITDKQNSAKKVHSPEVSRLLQLPDFIKMIDESRLDVLRSVLPHHYLNRRVFDPVKTFWSTVEAEDTFSVLRPLHVATTATPPYLCAAQNQAYSRILRFVGKLQAAALRYHLTRNEANAVTINDWNATNKFTDDAELNQLEQDVRLIWNSVEYVFCKSKNDLIDGGAAPAVFETSTAKVSTMLPGADINHPSGGFILALLHGRAEDANTGWKGLLESTLSVHQALEKHRVPQGPNAYDRLYRLQPCDFVEYNEDVLVRTMLPLFVDPLLPSGGFTQDISKIVHWVVSQPGVHGKPSLAPPPAQGGALITPFKYIDEATSSIIAFQQRLPFELLTDEIETEVRHLVEDDPEFADAARAFIVVMIRELASLPAHLPISPLAEAAFKAMATPLLPVQERAAIAIFSRLVGNRLRTAQLIPLLTIVWEPHQMNPLARVPFDNNNPEHIDLIAGVNHNVRQLVEQERGCVVIRFLSAIKIACVMYLHSNSIVSAGFFDASVLELVLSQ</sequence>